<dbReference type="AlphaFoldDB" id="A0A438J5G1"/>
<protein>
    <submittedName>
        <fullName evidence="1">Uncharacterized protein</fullName>
    </submittedName>
</protein>
<dbReference type="Proteomes" id="UP000288805">
    <property type="component" value="Unassembled WGS sequence"/>
</dbReference>
<name>A0A438J5G1_VITVI</name>
<dbReference type="EMBL" id="QGNW01000062">
    <property type="protein sequence ID" value="RVX04201.1"/>
    <property type="molecule type" value="Genomic_DNA"/>
</dbReference>
<accession>A0A438J5G1</accession>
<comment type="caution">
    <text evidence="1">The sequence shown here is derived from an EMBL/GenBank/DDBJ whole genome shotgun (WGS) entry which is preliminary data.</text>
</comment>
<proteinExistence type="predicted"/>
<gene>
    <name evidence="1" type="ORF">CK203_015559</name>
</gene>
<sequence length="98" mass="10709">MNKLSVRDSPYLFVIAMEALSRLLLKSWDGGFISGIKAMLGLKINLEKNEMIPVGDVDNVEDLACEIGCKVGKLPYSYLGLPLGASYKSVAIWDGVEE</sequence>
<evidence type="ECO:0000313" key="2">
    <source>
        <dbReference type="Proteomes" id="UP000288805"/>
    </source>
</evidence>
<reference evidence="1 2" key="1">
    <citation type="journal article" date="2018" name="PLoS Genet.">
        <title>Population sequencing reveals clonal diversity and ancestral inbreeding in the grapevine cultivar Chardonnay.</title>
        <authorList>
            <person name="Roach M.J."/>
            <person name="Johnson D.L."/>
            <person name="Bohlmann J."/>
            <person name="van Vuuren H.J."/>
            <person name="Jones S.J."/>
            <person name="Pretorius I.S."/>
            <person name="Schmidt S.A."/>
            <person name="Borneman A.R."/>
        </authorList>
    </citation>
    <scope>NUCLEOTIDE SEQUENCE [LARGE SCALE GENOMIC DNA]</scope>
    <source>
        <strain evidence="2">cv. Chardonnay</strain>
        <tissue evidence="1">Leaf</tissue>
    </source>
</reference>
<evidence type="ECO:0000313" key="1">
    <source>
        <dbReference type="EMBL" id="RVX04201.1"/>
    </source>
</evidence>
<organism evidence="1 2">
    <name type="scientific">Vitis vinifera</name>
    <name type="common">Grape</name>
    <dbReference type="NCBI Taxonomy" id="29760"/>
    <lineage>
        <taxon>Eukaryota</taxon>
        <taxon>Viridiplantae</taxon>
        <taxon>Streptophyta</taxon>
        <taxon>Embryophyta</taxon>
        <taxon>Tracheophyta</taxon>
        <taxon>Spermatophyta</taxon>
        <taxon>Magnoliopsida</taxon>
        <taxon>eudicotyledons</taxon>
        <taxon>Gunneridae</taxon>
        <taxon>Pentapetalae</taxon>
        <taxon>rosids</taxon>
        <taxon>Vitales</taxon>
        <taxon>Vitaceae</taxon>
        <taxon>Viteae</taxon>
        <taxon>Vitis</taxon>
    </lineage>
</organism>